<dbReference type="InterPro" id="IPR029058">
    <property type="entry name" value="AB_hydrolase_fold"/>
</dbReference>
<keyword evidence="3 6" id="KW-0378">Hydrolase</keyword>
<dbReference type="Proteomes" id="UP000053825">
    <property type="component" value="Unassembled WGS sequence"/>
</dbReference>
<dbReference type="PANTHER" id="PTHR43142:SF1">
    <property type="entry name" value="CARBOXYLIC ESTER HYDROLASE"/>
    <property type="match status" value="1"/>
</dbReference>
<evidence type="ECO:0000259" key="7">
    <source>
        <dbReference type="Pfam" id="PF00135"/>
    </source>
</evidence>
<evidence type="ECO:0000256" key="5">
    <source>
        <dbReference type="ARBA" id="ARBA00023180"/>
    </source>
</evidence>
<keyword evidence="4" id="KW-1015">Disulfide bond</keyword>
<evidence type="ECO:0000313" key="8">
    <source>
        <dbReference type="EMBL" id="KOC67062.1"/>
    </source>
</evidence>
<keyword evidence="5" id="KW-0325">Glycoprotein</keyword>
<dbReference type="SUPFAM" id="SSF53474">
    <property type="entry name" value="alpha/beta-Hydrolases"/>
    <property type="match status" value="1"/>
</dbReference>
<organism evidence="8 9">
    <name type="scientific">Habropoda laboriosa</name>
    <dbReference type="NCBI Taxonomy" id="597456"/>
    <lineage>
        <taxon>Eukaryota</taxon>
        <taxon>Metazoa</taxon>
        <taxon>Ecdysozoa</taxon>
        <taxon>Arthropoda</taxon>
        <taxon>Hexapoda</taxon>
        <taxon>Insecta</taxon>
        <taxon>Pterygota</taxon>
        <taxon>Neoptera</taxon>
        <taxon>Endopterygota</taxon>
        <taxon>Hymenoptera</taxon>
        <taxon>Apocrita</taxon>
        <taxon>Aculeata</taxon>
        <taxon>Apoidea</taxon>
        <taxon>Anthophila</taxon>
        <taxon>Apidae</taxon>
        <taxon>Habropoda</taxon>
    </lineage>
</organism>
<keyword evidence="9" id="KW-1185">Reference proteome</keyword>
<dbReference type="EMBL" id="KQ414633">
    <property type="protein sequence ID" value="KOC67062.1"/>
    <property type="molecule type" value="Genomic_DNA"/>
</dbReference>
<dbReference type="EC" id="3.1.1.-" evidence="6"/>
<dbReference type="PANTHER" id="PTHR43142">
    <property type="entry name" value="CARBOXYLIC ESTER HYDROLASE"/>
    <property type="match status" value="1"/>
</dbReference>
<feature type="signal peptide" evidence="6">
    <location>
        <begin position="1"/>
        <end position="19"/>
    </location>
</feature>
<feature type="chain" id="PRO_5005394691" description="Carboxylic ester hydrolase" evidence="6">
    <location>
        <begin position="20"/>
        <end position="551"/>
    </location>
</feature>
<evidence type="ECO:0000256" key="6">
    <source>
        <dbReference type="RuleBase" id="RU361235"/>
    </source>
</evidence>
<protein>
    <recommendedName>
        <fullName evidence="6">Carboxylic ester hydrolase</fullName>
        <ecNumber evidence="6">3.1.1.-</ecNumber>
    </recommendedName>
</protein>
<dbReference type="InterPro" id="IPR002018">
    <property type="entry name" value="CarbesteraseB"/>
</dbReference>
<evidence type="ECO:0000256" key="2">
    <source>
        <dbReference type="ARBA" id="ARBA00022487"/>
    </source>
</evidence>
<sequence length="551" mass="60642">MGTKVLVLFALFSIQQCKGQSGPVVQTENGAVRGLYNTTVWRSMKFSSFRGIPYGKPPVGHLRFQPPLPAEPWEGTLNATKVPNPCPQYDFLGRQLVGREDCLNINVYTPVTDFGGSLKLKPVMVWIYGGAFSAGFSNDTLYGPSFLVERDVVIVTFNYRVGVLGFLSLNHPRALGNAGTKDQYLVLQWVNKNIAAFGGDPNQVTLFGMSSGAMCIGLHVLSEKAAGLFSKVILISGTPLSRLAHQTSQDAYNSAYQLALLLGHNSTSTEDLLDFLSQAPAFELSSATQLLVIINSVNCNELSTWKNGALTTIENTTIDYNNTAYVTQCSLTKYQSGNFNKVPTMLGYTHDEALFFLFPFTQSASPVRDATEYYSNVDPMTSKTFTDTVNDPADIGVDVFTKVGTDLYFISSIDLTQKLLAANNGNNSVYFYRQSYQSPYTLHKVYLHIPYDGVAHIDDVWYVWEASAIIPVPTDPNDPFYQYLNTMVSLYTNFAKYGNPTPEGNSPIDVTWTPSGAEGLQIDMNTTFTMNNRLADASALGYEPDINSTCN</sequence>
<reference evidence="8 9" key="1">
    <citation type="submission" date="2015-07" db="EMBL/GenBank/DDBJ databases">
        <title>The genome of Habropoda laboriosa.</title>
        <authorList>
            <person name="Pan H."/>
            <person name="Kapheim K."/>
        </authorList>
    </citation>
    <scope>NUCLEOTIDE SEQUENCE [LARGE SCALE GENOMIC DNA]</scope>
    <source>
        <strain evidence="8">0110345459</strain>
    </source>
</reference>
<evidence type="ECO:0000313" key="9">
    <source>
        <dbReference type="Proteomes" id="UP000053825"/>
    </source>
</evidence>
<dbReference type="STRING" id="597456.A0A0L7R854"/>
<feature type="domain" description="Carboxylesterase type B" evidence="7">
    <location>
        <begin position="22"/>
        <end position="527"/>
    </location>
</feature>
<gene>
    <name evidence="8" type="ORF">WH47_11715</name>
</gene>
<comment type="similarity">
    <text evidence="1 6">Belongs to the type-B carboxylesterase/lipase family.</text>
</comment>
<name>A0A0L7R854_9HYME</name>
<dbReference type="Gene3D" id="3.40.50.1820">
    <property type="entry name" value="alpha/beta hydrolase"/>
    <property type="match status" value="1"/>
</dbReference>
<evidence type="ECO:0000256" key="1">
    <source>
        <dbReference type="ARBA" id="ARBA00005964"/>
    </source>
</evidence>
<dbReference type="InterPro" id="IPR019826">
    <property type="entry name" value="Carboxylesterase_B_AS"/>
</dbReference>
<evidence type="ECO:0000256" key="4">
    <source>
        <dbReference type="ARBA" id="ARBA00023157"/>
    </source>
</evidence>
<dbReference type="GO" id="GO:0052689">
    <property type="term" value="F:carboxylic ester hydrolase activity"/>
    <property type="evidence" value="ECO:0007669"/>
    <property type="project" value="UniProtKB-KW"/>
</dbReference>
<keyword evidence="6" id="KW-0732">Signal</keyword>
<evidence type="ECO:0000256" key="3">
    <source>
        <dbReference type="ARBA" id="ARBA00022801"/>
    </source>
</evidence>
<dbReference type="OrthoDB" id="19653at2759"/>
<dbReference type="Pfam" id="PF00135">
    <property type="entry name" value="COesterase"/>
    <property type="match status" value="1"/>
</dbReference>
<dbReference type="ESTHER" id="9hyme-a0a0l7r854">
    <property type="family name" value="Carb_B_Arthropoda"/>
</dbReference>
<dbReference type="AlphaFoldDB" id="A0A0L7R854"/>
<accession>A0A0L7R854</accession>
<keyword evidence="2" id="KW-0719">Serine esterase</keyword>
<dbReference type="PROSITE" id="PS00122">
    <property type="entry name" value="CARBOXYLESTERASE_B_1"/>
    <property type="match status" value="1"/>
</dbReference>
<proteinExistence type="inferred from homology"/>